<evidence type="ECO:0000256" key="2">
    <source>
        <dbReference type="ARBA" id="ARBA00005879"/>
    </source>
</evidence>
<dbReference type="Gene3D" id="3.30.950.10">
    <property type="entry name" value="Methyltransferase, Cobalt-precorrin-4 Transmethylase, Domain 2"/>
    <property type="match status" value="1"/>
</dbReference>
<reference evidence="10" key="1">
    <citation type="submission" date="2016-10" db="EMBL/GenBank/DDBJ databases">
        <authorList>
            <person name="Varghese N."/>
            <person name="Submissions S."/>
        </authorList>
    </citation>
    <scope>NUCLEOTIDE SEQUENCE [LARGE SCALE GENOMIC DNA]</scope>
    <source>
        <strain evidence="10">OK042</strain>
    </source>
</reference>
<keyword evidence="5 9" id="KW-0808">Transferase</keyword>
<evidence type="ECO:0000256" key="1">
    <source>
        <dbReference type="ARBA" id="ARBA00004953"/>
    </source>
</evidence>
<sequence length="239" mass="26760">MTKIGTLYGLGVGPGDPELITVKAFRLLQQTPVIAYPKKRMGSKSYAHQIAEMYVQPAAGNKEMLGLVFPMTRDPEILEREWNNTVELVWERLSEGKDVAFVTEGDPMFYSTFIHMMRVMQEEHPEVPIVTVPGVSSFLGAASRFNLPLADGDEQIGIIPATEDKEAMRRAIESHDCVIFLKVAKVLPMIIGLLKEMNLVDKAAVATKVTSSEEMVWTDVWELERAELSYLTLMVVKKS</sequence>
<feature type="domain" description="Tetrapyrrole methylase" evidence="8">
    <location>
        <begin position="6"/>
        <end position="218"/>
    </location>
</feature>
<dbReference type="InterPro" id="IPR014776">
    <property type="entry name" value="4pyrrole_Mease_sub2"/>
</dbReference>
<name>A0A1I3LKN6_9BACL</name>
<evidence type="ECO:0000259" key="8">
    <source>
        <dbReference type="Pfam" id="PF00590"/>
    </source>
</evidence>
<comment type="pathway">
    <text evidence="1">Cofactor biosynthesis; adenosylcobalamin biosynthesis.</text>
</comment>
<dbReference type="PANTHER" id="PTHR43467:SF2">
    <property type="entry name" value="COBALT-PRECORRIN-2 C(20)-METHYLTRANSFERASE"/>
    <property type="match status" value="1"/>
</dbReference>
<comment type="similarity">
    <text evidence="2 7">Belongs to the precorrin methyltransferase family.</text>
</comment>
<dbReference type="SUPFAM" id="SSF53790">
    <property type="entry name" value="Tetrapyrrole methylase"/>
    <property type="match status" value="1"/>
</dbReference>
<dbReference type="Proteomes" id="UP000198915">
    <property type="component" value="Unassembled WGS sequence"/>
</dbReference>
<dbReference type="CDD" id="cd11645">
    <property type="entry name" value="Precorrin_2_C20_MT"/>
    <property type="match status" value="1"/>
</dbReference>
<keyword evidence="3" id="KW-0169">Cobalamin biosynthesis</keyword>
<protein>
    <submittedName>
        <fullName evidence="9">Precorrin-2/cobalt-factor-2 C20-methyltransferase</fullName>
    </submittedName>
</protein>
<dbReference type="Pfam" id="PF00590">
    <property type="entry name" value="TP_methylase"/>
    <property type="match status" value="1"/>
</dbReference>
<dbReference type="Gene3D" id="3.40.1010.10">
    <property type="entry name" value="Cobalt-precorrin-4 Transmethylase, Domain 1"/>
    <property type="match status" value="1"/>
</dbReference>
<dbReference type="GO" id="GO:0032259">
    <property type="term" value="P:methylation"/>
    <property type="evidence" value="ECO:0007669"/>
    <property type="project" value="UniProtKB-KW"/>
</dbReference>
<dbReference type="NCBIfam" id="TIGR01467">
    <property type="entry name" value="cobI_cbiL"/>
    <property type="match status" value="1"/>
</dbReference>
<dbReference type="InterPro" id="IPR012382">
    <property type="entry name" value="CobI/CbiL"/>
</dbReference>
<dbReference type="UniPathway" id="UPA00148"/>
<dbReference type="InterPro" id="IPR014777">
    <property type="entry name" value="4pyrrole_Mease_sub1"/>
</dbReference>
<evidence type="ECO:0000313" key="10">
    <source>
        <dbReference type="Proteomes" id="UP000198915"/>
    </source>
</evidence>
<evidence type="ECO:0000256" key="7">
    <source>
        <dbReference type="PIRNR" id="PIRNR036427"/>
    </source>
</evidence>
<evidence type="ECO:0000256" key="5">
    <source>
        <dbReference type="ARBA" id="ARBA00022679"/>
    </source>
</evidence>
<proteinExistence type="inferred from homology"/>
<evidence type="ECO:0000313" key="9">
    <source>
        <dbReference type="EMBL" id="SFI85292.1"/>
    </source>
</evidence>
<evidence type="ECO:0000256" key="4">
    <source>
        <dbReference type="ARBA" id="ARBA00022603"/>
    </source>
</evidence>
<dbReference type="GO" id="GO:0009236">
    <property type="term" value="P:cobalamin biosynthetic process"/>
    <property type="evidence" value="ECO:0007669"/>
    <property type="project" value="UniProtKB-UniRule"/>
</dbReference>
<dbReference type="STRING" id="1884381.SAMN05518846_101352"/>
<dbReference type="PIRSF" id="PIRSF036427">
    <property type="entry name" value="Precrrn-2_mtase"/>
    <property type="match status" value="1"/>
</dbReference>
<dbReference type="AlphaFoldDB" id="A0A1I3LKN6"/>
<keyword evidence="6" id="KW-0949">S-adenosyl-L-methionine</keyword>
<organism evidence="9 10">
    <name type="scientific">Brevibacillus centrosporus</name>
    <dbReference type="NCBI Taxonomy" id="54910"/>
    <lineage>
        <taxon>Bacteria</taxon>
        <taxon>Bacillati</taxon>
        <taxon>Bacillota</taxon>
        <taxon>Bacilli</taxon>
        <taxon>Bacillales</taxon>
        <taxon>Paenibacillaceae</taxon>
        <taxon>Brevibacillus</taxon>
    </lineage>
</organism>
<dbReference type="InterPro" id="IPR000878">
    <property type="entry name" value="4pyrrol_Mease"/>
</dbReference>
<evidence type="ECO:0000256" key="6">
    <source>
        <dbReference type="ARBA" id="ARBA00022691"/>
    </source>
</evidence>
<dbReference type="GO" id="GO:0030788">
    <property type="term" value="F:precorrin-2 C20-methyltransferase activity"/>
    <property type="evidence" value="ECO:0007669"/>
    <property type="project" value="InterPro"/>
</dbReference>
<accession>A0A1I3LKN6</accession>
<dbReference type="InterPro" id="IPR035996">
    <property type="entry name" value="4pyrrol_Methylase_sf"/>
</dbReference>
<dbReference type="InterPro" id="IPR006364">
    <property type="entry name" value="CobI/CbiL/CobIJ_dom"/>
</dbReference>
<keyword evidence="4 9" id="KW-0489">Methyltransferase</keyword>
<dbReference type="EMBL" id="FORT01000001">
    <property type="protein sequence ID" value="SFI85292.1"/>
    <property type="molecule type" value="Genomic_DNA"/>
</dbReference>
<dbReference type="PANTHER" id="PTHR43467">
    <property type="entry name" value="COBALT-PRECORRIN-2 C(20)-METHYLTRANSFERASE"/>
    <property type="match status" value="1"/>
</dbReference>
<gene>
    <name evidence="9" type="ORF">SAMN05518846_101352</name>
</gene>
<keyword evidence="10" id="KW-1185">Reference proteome</keyword>
<dbReference type="RefSeq" id="WP_092266233.1">
    <property type="nucleotide sequence ID" value="NZ_FORT01000001.1"/>
</dbReference>
<evidence type="ECO:0000256" key="3">
    <source>
        <dbReference type="ARBA" id="ARBA00022573"/>
    </source>
</evidence>